<feature type="disulfide bond" description="Redox-active" evidence="3">
    <location>
        <begin position="81"/>
        <end position="85"/>
    </location>
</feature>
<dbReference type="EMBL" id="AAOF01000010">
    <property type="protein sequence ID" value="EAR21316.1"/>
    <property type="molecule type" value="Genomic_DNA"/>
</dbReference>
<dbReference type="eggNOG" id="COG1999">
    <property type="taxonomic scope" value="Bacteria"/>
</dbReference>
<keyword evidence="2" id="KW-0479">Metal-binding</keyword>
<reference evidence="4 5" key="1">
    <citation type="submission" date="2006-02" db="EMBL/GenBank/DDBJ databases">
        <authorList>
            <person name="Waterbury J."/>
            <person name="Ferriera S."/>
            <person name="Johnson J."/>
            <person name="Kravitz S."/>
            <person name="Halpern A."/>
            <person name="Remington K."/>
            <person name="Beeson K."/>
            <person name="Tran B."/>
            <person name="Rogers Y.-H."/>
            <person name="Friedman R."/>
            <person name="Venter J.C."/>
        </authorList>
    </citation>
    <scope>NUCLEOTIDE SEQUENCE [LARGE SCALE GENOMIC DNA]</scope>
    <source>
        <strain evidence="4 5">Nb-231</strain>
    </source>
</reference>
<feature type="binding site" evidence="2">
    <location>
        <position position="171"/>
    </location>
    <ligand>
        <name>Cu cation</name>
        <dbReference type="ChEBI" id="CHEBI:23378"/>
    </ligand>
</feature>
<evidence type="ECO:0000256" key="3">
    <source>
        <dbReference type="PIRSR" id="PIRSR603782-2"/>
    </source>
</evidence>
<dbReference type="Gene3D" id="3.40.30.10">
    <property type="entry name" value="Glutaredoxin"/>
    <property type="match status" value="1"/>
</dbReference>
<keyword evidence="3" id="KW-1015">Disulfide bond</keyword>
<name>A4BSP6_9GAMM</name>
<evidence type="ECO:0000313" key="4">
    <source>
        <dbReference type="EMBL" id="EAR21316.1"/>
    </source>
</evidence>
<proteinExistence type="inferred from homology"/>
<dbReference type="HOGENOM" id="CLU_050131_4_4_6"/>
<evidence type="ECO:0000256" key="1">
    <source>
        <dbReference type="ARBA" id="ARBA00010996"/>
    </source>
</evidence>
<comment type="similarity">
    <text evidence="1">Belongs to the SCO1/2 family.</text>
</comment>
<dbReference type="Proteomes" id="UP000003374">
    <property type="component" value="Unassembled WGS sequence"/>
</dbReference>
<keyword evidence="2" id="KW-0186">Copper</keyword>
<dbReference type="GO" id="GO:0046872">
    <property type="term" value="F:metal ion binding"/>
    <property type="evidence" value="ECO:0007669"/>
    <property type="project" value="UniProtKB-KW"/>
</dbReference>
<comment type="caution">
    <text evidence="4">The sequence shown here is derived from an EMBL/GenBank/DDBJ whole genome shotgun (WGS) entry which is preliminary data.</text>
</comment>
<feature type="binding site" evidence="2">
    <location>
        <position position="85"/>
    </location>
    <ligand>
        <name>Cu cation</name>
        <dbReference type="ChEBI" id="CHEBI:23378"/>
    </ligand>
</feature>
<sequence length="206" mass="22271">MSIQRTLLASVIVAAAGGTILMGATDRFQAFTTETARRVALRQHPVATPAVVMLETQSGARINLADLRGQWLLIDFIYTRCSTSCVALGDEFAQLQDRLGAPLARGSVRLLSISFDPAHDTPARLATYLQRSRSRAAGWLAARPVTPEGLAQIKRVFGITIIPNAQGGYTHNAAIHIVDPRGRLVAILDRGNPGRVARILLRELGQ</sequence>
<dbReference type="PANTHER" id="PTHR12151">
    <property type="entry name" value="ELECTRON TRANSPORT PROTIN SCO1/SENC FAMILY MEMBER"/>
    <property type="match status" value="1"/>
</dbReference>
<evidence type="ECO:0000313" key="5">
    <source>
        <dbReference type="Proteomes" id="UP000003374"/>
    </source>
</evidence>
<dbReference type="RefSeq" id="WP_005001520.1">
    <property type="nucleotide sequence ID" value="NZ_CH672427.1"/>
</dbReference>
<dbReference type="AlphaFoldDB" id="A4BSP6"/>
<organism evidence="4 5">
    <name type="scientific">Nitrococcus mobilis Nb-231</name>
    <dbReference type="NCBI Taxonomy" id="314278"/>
    <lineage>
        <taxon>Bacteria</taxon>
        <taxon>Pseudomonadati</taxon>
        <taxon>Pseudomonadota</taxon>
        <taxon>Gammaproteobacteria</taxon>
        <taxon>Chromatiales</taxon>
        <taxon>Ectothiorhodospiraceae</taxon>
        <taxon>Nitrococcus</taxon>
    </lineage>
</organism>
<dbReference type="InterPro" id="IPR003782">
    <property type="entry name" value="SCO1/SenC"/>
</dbReference>
<dbReference type="CDD" id="cd02968">
    <property type="entry name" value="SCO"/>
    <property type="match status" value="1"/>
</dbReference>
<protein>
    <submittedName>
        <fullName evidence="4">Electron transport protein SCO1/SenC</fullName>
    </submittedName>
</protein>
<dbReference type="STRING" id="314278.NB231_08665"/>
<keyword evidence="5" id="KW-1185">Reference proteome</keyword>
<dbReference type="OrthoDB" id="8550465at2"/>
<gene>
    <name evidence="4" type="ORF">NB231_08665</name>
</gene>
<evidence type="ECO:0000256" key="2">
    <source>
        <dbReference type="PIRSR" id="PIRSR603782-1"/>
    </source>
</evidence>
<dbReference type="SUPFAM" id="SSF52833">
    <property type="entry name" value="Thioredoxin-like"/>
    <property type="match status" value="1"/>
</dbReference>
<feature type="binding site" evidence="2">
    <location>
        <position position="81"/>
    </location>
    <ligand>
        <name>Cu cation</name>
        <dbReference type="ChEBI" id="CHEBI:23378"/>
    </ligand>
</feature>
<dbReference type="PANTHER" id="PTHR12151:SF25">
    <property type="entry name" value="LINALOOL DEHYDRATASE_ISOMERASE DOMAIN-CONTAINING PROTEIN"/>
    <property type="match status" value="1"/>
</dbReference>
<dbReference type="InterPro" id="IPR036249">
    <property type="entry name" value="Thioredoxin-like_sf"/>
</dbReference>
<dbReference type="Pfam" id="PF02630">
    <property type="entry name" value="SCO1-SenC"/>
    <property type="match status" value="1"/>
</dbReference>
<accession>A4BSP6</accession>